<evidence type="ECO:0000259" key="9">
    <source>
        <dbReference type="PROSITE" id="PS50929"/>
    </source>
</evidence>
<dbReference type="AlphaFoldDB" id="A0A2S0M4A6"/>
<keyword evidence="2 7" id="KW-0812">Transmembrane</keyword>
<feature type="transmembrane region" description="Helical" evidence="7">
    <location>
        <begin position="157"/>
        <end position="175"/>
    </location>
</feature>
<dbReference type="RefSeq" id="WP_027894872.1">
    <property type="nucleotide sequence ID" value="NZ_CP027569.1"/>
</dbReference>
<dbReference type="PROSITE" id="PS50929">
    <property type="entry name" value="ABC_TM1F"/>
    <property type="match status" value="1"/>
</dbReference>
<dbReference type="OrthoDB" id="9770415at2"/>
<evidence type="ECO:0000259" key="8">
    <source>
        <dbReference type="PROSITE" id="PS50893"/>
    </source>
</evidence>
<comment type="subcellular location">
    <subcellularLocation>
        <location evidence="1">Cell membrane</location>
        <topology evidence="1">Multi-pass membrane protein</topology>
    </subcellularLocation>
</comment>
<feature type="transmembrane region" description="Helical" evidence="7">
    <location>
        <begin position="12"/>
        <end position="32"/>
    </location>
</feature>
<evidence type="ECO:0000256" key="4">
    <source>
        <dbReference type="ARBA" id="ARBA00022840"/>
    </source>
</evidence>
<evidence type="ECO:0000313" key="11">
    <source>
        <dbReference type="Proteomes" id="UP000238358"/>
    </source>
</evidence>
<proteinExistence type="predicted"/>
<reference evidence="10 11" key="1">
    <citation type="journal article" date="2018" name="Genome Announc.">
        <title>Complete genomes of two Megasphaera elsdenii strains, NCIMB 702410 and ATCC 25940.</title>
        <authorList>
            <person name="Hatmaker E.A."/>
            <person name="O'Dell K."/>
            <person name="Riley L.A."/>
            <person name="Klingeman D.M."/>
            <person name="Guss A.M."/>
        </authorList>
    </citation>
    <scope>NUCLEOTIDE SEQUENCE [LARGE SCALE GENOMIC DNA]</scope>
    <source>
        <strain evidence="10 11">NCIMB702410</strain>
    </source>
</reference>
<dbReference type="InterPro" id="IPR011527">
    <property type="entry name" value="ABC1_TM_dom"/>
</dbReference>
<evidence type="ECO:0000256" key="6">
    <source>
        <dbReference type="ARBA" id="ARBA00023136"/>
    </source>
</evidence>
<accession>A0A2S0M4A6</accession>
<dbReference type="SUPFAM" id="SSF52540">
    <property type="entry name" value="P-loop containing nucleoside triphosphate hydrolases"/>
    <property type="match status" value="1"/>
</dbReference>
<dbReference type="Pfam" id="PF00664">
    <property type="entry name" value="ABC_membrane"/>
    <property type="match status" value="1"/>
</dbReference>
<dbReference type="SMART" id="SM00382">
    <property type="entry name" value="AAA"/>
    <property type="match status" value="1"/>
</dbReference>
<evidence type="ECO:0000256" key="3">
    <source>
        <dbReference type="ARBA" id="ARBA00022741"/>
    </source>
</evidence>
<dbReference type="SUPFAM" id="SSF90123">
    <property type="entry name" value="ABC transporter transmembrane region"/>
    <property type="match status" value="1"/>
</dbReference>
<keyword evidence="3" id="KW-0547">Nucleotide-binding</keyword>
<feature type="transmembrane region" description="Helical" evidence="7">
    <location>
        <begin position="44"/>
        <end position="64"/>
    </location>
</feature>
<protein>
    <submittedName>
        <fullName evidence="10">ABC transporter ATP-binding protein</fullName>
    </submittedName>
</protein>
<dbReference type="Proteomes" id="UP000238358">
    <property type="component" value="Chromosome"/>
</dbReference>
<dbReference type="Pfam" id="PF00005">
    <property type="entry name" value="ABC_tran"/>
    <property type="match status" value="1"/>
</dbReference>
<sequence>MSNVIWQTLRQNGWLLVILILAIAASIAVSVTPPLILQYIVDSLVSGSFSTYSLLTAGLLYFALNAGSGLVDALKETLITVFGQKITHGLRSAMCQRLGDLPASYFVGHEAGAVTSLFVNDVDTLENLFDSGVVSMIADAFTIFSILAVVFHLSTGLGILLCISLPLLFLLTRYFQKRMLQAQRDNRIAVGRTNELIPETVRNIRTIHTCQQENYLRQRYGQTIRASFDAMERSNFCDSIYSPLIITSCTLIICVMMTLSVSSPSLQELFGMTVGSVVALIAYVRRIFSPLESIGMEIQNIQSAIAGIGRLKDFFAEPVQAQGQCTALDKAAAPLVIDDVTFGYDREKAILHHVSLTVEAGEMVTITGRTGAGKSTLFKLILGLYRPRQGQVRIFGCDPSQLAVPLRRQVFGYVEQQFHAISGTIADQISLKDERVTRDAMEKALRLVGLWETCCALPQGLDTPFRPELFSRGQSQLLSIARAIVMDPQILLFDEITANLDSLTETQVLQALQAAAQDRTVLSISHRLYEARGGRRVVIGETES</sequence>
<dbReference type="EMBL" id="CP027569">
    <property type="protein sequence ID" value="AVO26286.1"/>
    <property type="molecule type" value="Genomic_DNA"/>
</dbReference>
<dbReference type="InterPro" id="IPR039421">
    <property type="entry name" value="Type_1_exporter"/>
</dbReference>
<evidence type="ECO:0000256" key="1">
    <source>
        <dbReference type="ARBA" id="ARBA00004651"/>
    </source>
</evidence>
<dbReference type="PANTHER" id="PTHR24221">
    <property type="entry name" value="ATP-BINDING CASSETTE SUB-FAMILY B"/>
    <property type="match status" value="1"/>
</dbReference>
<gene>
    <name evidence="10" type="ORF">C6Y28_00810</name>
</gene>
<keyword evidence="6 7" id="KW-0472">Membrane</keyword>
<feature type="domain" description="ABC transmembrane type-1" evidence="9">
    <location>
        <begin position="17"/>
        <end position="303"/>
    </location>
</feature>
<evidence type="ECO:0000256" key="2">
    <source>
        <dbReference type="ARBA" id="ARBA00022692"/>
    </source>
</evidence>
<keyword evidence="5 7" id="KW-1133">Transmembrane helix</keyword>
<evidence type="ECO:0000256" key="7">
    <source>
        <dbReference type="SAM" id="Phobius"/>
    </source>
</evidence>
<evidence type="ECO:0000256" key="5">
    <source>
        <dbReference type="ARBA" id="ARBA00022989"/>
    </source>
</evidence>
<name>A0A2S0M4A6_MEGEL</name>
<dbReference type="Gene3D" id="1.20.1560.10">
    <property type="entry name" value="ABC transporter type 1, transmembrane domain"/>
    <property type="match status" value="1"/>
</dbReference>
<dbReference type="InterPro" id="IPR027417">
    <property type="entry name" value="P-loop_NTPase"/>
</dbReference>
<feature type="domain" description="ABC transporter" evidence="8">
    <location>
        <begin position="335"/>
        <end position="541"/>
    </location>
</feature>
<evidence type="ECO:0000313" key="10">
    <source>
        <dbReference type="EMBL" id="AVO26286.1"/>
    </source>
</evidence>
<feature type="transmembrane region" description="Helical" evidence="7">
    <location>
        <begin position="240"/>
        <end position="263"/>
    </location>
</feature>
<dbReference type="InterPro" id="IPR003439">
    <property type="entry name" value="ABC_transporter-like_ATP-bd"/>
</dbReference>
<dbReference type="InterPro" id="IPR003593">
    <property type="entry name" value="AAA+_ATPase"/>
</dbReference>
<dbReference type="Gene3D" id="3.40.50.300">
    <property type="entry name" value="P-loop containing nucleotide triphosphate hydrolases"/>
    <property type="match status" value="1"/>
</dbReference>
<dbReference type="PROSITE" id="PS50893">
    <property type="entry name" value="ABC_TRANSPORTER_2"/>
    <property type="match status" value="1"/>
</dbReference>
<organism evidence="10 11">
    <name type="scientific">Megasphaera elsdenii</name>
    <dbReference type="NCBI Taxonomy" id="907"/>
    <lineage>
        <taxon>Bacteria</taxon>
        <taxon>Bacillati</taxon>
        <taxon>Bacillota</taxon>
        <taxon>Negativicutes</taxon>
        <taxon>Veillonellales</taxon>
        <taxon>Veillonellaceae</taxon>
        <taxon>Megasphaera</taxon>
    </lineage>
</organism>
<dbReference type="GO" id="GO:0005886">
    <property type="term" value="C:plasma membrane"/>
    <property type="evidence" value="ECO:0007669"/>
    <property type="project" value="UniProtKB-SubCell"/>
</dbReference>
<keyword evidence="4 10" id="KW-0067">ATP-binding</keyword>
<dbReference type="InterPro" id="IPR036640">
    <property type="entry name" value="ABC1_TM_sf"/>
</dbReference>
<dbReference type="GO" id="GO:0005524">
    <property type="term" value="F:ATP binding"/>
    <property type="evidence" value="ECO:0007669"/>
    <property type="project" value="UniProtKB-KW"/>
</dbReference>
<dbReference type="GO" id="GO:0016887">
    <property type="term" value="F:ATP hydrolysis activity"/>
    <property type="evidence" value="ECO:0007669"/>
    <property type="project" value="InterPro"/>
</dbReference>
<dbReference type="PANTHER" id="PTHR24221:SF654">
    <property type="entry name" value="ATP-BINDING CASSETTE SUB-FAMILY B MEMBER 6"/>
    <property type="match status" value="1"/>
</dbReference>
<dbReference type="GO" id="GO:0140359">
    <property type="term" value="F:ABC-type transporter activity"/>
    <property type="evidence" value="ECO:0007669"/>
    <property type="project" value="InterPro"/>
</dbReference>